<evidence type="ECO:0000313" key="3">
    <source>
        <dbReference type="Proteomes" id="UP000054820"/>
    </source>
</evidence>
<sequence length="91" mass="10383">MTKFFDRKTKTLFVTGGKTNTADLSENQLVQLPNPDEMPPSLVLRRENAVLSRFFEKHYISSSGEEFHGNFDLKDPSNADLEEVIDTIYCP</sequence>
<evidence type="ECO:0000313" key="4">
    <source>
        <dbReference type="Proteomes" id="UP000255110"/>
    </source>
</evidence>
<dbReference type="AlphaFoldDB" id="A0A378L921"/>
<dbReference type="STRING" id="460.Lstg_0203"/>
<keyword evidence="3" id="KW-1185">Reference proteome</keyword>
<evidence type="ECO:0000313" key="2">
    <source>
        <dbReference type="EMBL" id="STY23336.1"/>
    </source>
</evidence>
<dbReference type="OrthoDB" id="5646742at2"/>
<protein>
    <submittedName>
        <fullName evidence="2">Uncharacterized protein</fullName>
    </submittedName>
</protein>
<organism evidence="2 4">
    <name type="scientific">Legionella steigerwaltii</name>
    <dbReference type="NCBI Taxonomy" id="460"/>
    <lineage>
        <taxon>Bacteria</taxon>
        <taxon>Pseudomonadati</taxon>
        <taxon>Pseudomonadota</taxon>
        <taxon>Gammaproteobacteria</taxon>
        <taxon>Legionellales</taxon>
        <taxon>Legionellaceae</taxon>
        <taxon>Legionella</taxon>
    </lineage>
</organism>
<dbReference type="Proteomes" id="UP000054820">
    <property type="component" value="Unassembled WGS sequence"/>
</dbReference>
<accession>A0A378L921</accession>
<proteinExistence type="predicted"/>
<gene>
    <name evidence="1" type="ORF">Lstg_0203</name>
    <name evidence="2" type="ORF">NCTC11991_01944</name>
</gene>
<dbReference type="EMBL" id="UGOY01000001">
    <property type="protein sequence ID" value="STY23336.1"/>
    <property type="molecule type" value="Genomic_DNA"/>
</dbReference>
<dbReference type="EMBL" id="LNYZ01000001">
    <property type="protein sequence ID" value="KTD80976.1"/>
    <property type="molecule type" value="Genomic_DNA"/>
</dbReference>
<reference evidence="1 3" key="1">
    <citation type="submission" date="2015-11" db="EMBL/GenBank/DDBJ databases">
        <title>Genomic analysis of 38 Legionella species identifies large and diverse effector repertoires.</title>
        <authorList>
            <person name="Burstein D."/>
            <person name="Amaro F."/>
            <person name="Zusman T."/>
            <person name="Lifshitz Z."/>
            <person name="Cohen O."/>
            <person name="Gilbert J.A."/>
            <person name="Pupko T."/>
            <person name="Shuman H.A."/>
            <person name="Segal G."/>
        </authorList>
    </citation>
    <scope>NUCLEOTIDE SEQUENCE [LARGE SCALE GENOMIC DNA]</scope>
    <source>
        <strain evidence="1 3">SC-18-C9</strain>
    </source>
</reference>
<reference evidence="2 4" key="2">
    <citation type="submission" date="2018-06" db="EMBL/GenBank/DDBJ databases">
        <authorList>
            <consortium name="Pathogen Informatics"/>
            <person name="Doyle S."/>
        </authorList>
    </citation>
    <scope>NUCLEOTIDE SEQUENCE [LARGE SCALE GENOMIC DNA]</scope>
    <source>
        <strain evidence="2 4">NCTC11991</strain>
    </source>
</reference>
<name>A0A378L921_9GAMM</name>
<dbReference type="Proteomes" id="UP000255110">
    <property type="component" value="Unassembled WGS sequence"/>
</dbReference>
<dbReference type="RefSeq" id="WP_058475800.1">
    <property type="nucleotide sequence ID" value="NZ_CAAAIO010000002.1"/>
</dbReference>
<evidence type="ECO:0000313" key="1">
    <source>
        <dbReference type="EMBL" id="KTD80976.1"/>
    </source>
</evidence>